<evidence type="ECO:0000256" key="2">
    <source>
        <dbReference type="ARBA" id="ARBA00022472"/>
    </source>
</evidence>
<dbReference type="eggNOG" id="KOG1267">
    <property type="taxonomic scope" value="Eukaryota"/>
</dbReference>
<dbReference type="Proteomes" id="UP000030689">
    <property type="component" value="Unassembled WGS sequence"/>
</dbReference>
<dbReference type="EMBL" id="KI517881">
    <property type="protein sequence ID" value="ESQ29232.1"/>
    <property type="molecule type" value="Genomic_DNA"/>
</dbReference>
<dbReference type="AlphaFoldDB" id="V4KHA9"/>
<accession>V4KHA9</accession>
<evidence type="ECO:0000313" key="4">
    <source>
        <dbReference type="EMBL" id="ESQ29232.1"/>
    </source>
</evidence>
<evidence type="ECO:0000313" key="5">
    <source>
        <dbReference type="Proteomes" id="UP000030689"/>
    </source>
</evidence>
<proteinExistence type="inferred from homology"/>
<keyword evidence="5" id="KW-1185">Reference proteome</keyword>
<name>V4KHA9_EUTSA</name>
<dbReference type="InterPro" id="IPR038538">
    <property type="entry name" value="MTERF_sf"/>
</dbReference>
<comment type="similarity">
    <text evidence="1">Belongs to the mTERF family.</text>
</comment>
<dbReference type="PANTHER" id="PTHR13068:SF220">
    <property type="entry name" value="F8K4.20 PROTEIN-RELATED"/>
    <property type="match status" value="1"/>
</dbReference>
<evidence type="ECO:0000256" key="1">
    <source>
        <dbReference type="ARBA" id="ARBA00007692"/>
    </source>
</evidence>
<dbReference type="InterPro" id="IPR003690">
    <property type="entry name" value="MTERF"/>
</dbReference>
<dbReference type="STRING" id="72664.V4KHA9"/>
<sequence>MYSLILHGRRSLALQKWRNFRVSAKLLQNSSAFSNSFSFASAAHVSPQDGRKEQTFTVSYLVESLGFTRKLAESISKKVSSEGKDAEKSLGPKLQFLQSRGASTSELTENLSKFPKILGMRWEKAISVYYDFVKEIVEADKSSKHVKLCHSLPEGSQQENKLRNVLALRELGVPQSLLFYLLTSNAKAVSGKEKFEESLKKVLGLGFDPTTSKFVHALCVVQGWSDKITQEKVSVVCKKLGFDVDDVWAMFKKCPLFLALSEKKIMNSVETFIGLGFSRDEVAMMVKRFPQCIGYSAESVEKKTEFIVKKMNWPLKAVASHPQVMSYSFEKRIVPRCNVIKALLSKGLLGNRESKLPSMECVLKSTNEVFLKKYVRKHEDKELVTELMAIFTKDRVS</sequence>
<dbReference type="GO" id="GO:0003676">
    <property type="term" value="F:nucleic acid binding"/>
    <property type="evidence" value="ECO:0007669"/>
    <property type="project" value="InterPro"/>
</dbReference>
<dbReference type="Pfam" id="PF02536">
    <property type="entry name" value="mTERF"/>
    <property type="match status" value="1"/>
</dbReference>
<dbReference type="Gramene" id="ESQ29232">
    <property type="protein sequence ID" value="ESQ29232"/>
    <property type="gene ID" value="EUTSA_v10023505mg"/>
</dbReference>
<protein>
    <submittedName>
        <fullName evidence="4">Uncharacterized protein</fullName>
    </submittedName>
</protein>
<organism evidence="4 5">
    <name type="scientific">Eutrema salsugineum</name>
    <name type="common">Saltwater cress</name>
    <name type="synonym">Sisymbrium salsugineum</name>
    <dbReference type="NCBI Taxonomy" id="72664"/>
    <lineage>
        <taxon>Eukaryota</taxon>
        <taxon>Viridiplantae</taxon>
        <taxon>Streptophyta</taxon>
        <taxon>Embryophyta</taxon>
        <taxon>Tracheophyta</taxon>
        <taxon>Spermatophyta</taxon>
        <taxon>Magnoliopsida</taxon>
        <taxon>eudicotyledons</taxon>
        <taxon>Gunneridae</taxon>
        <taxon>Pentapetalae</taxon>
        <taxon>rosids</taxon>
        <taxon>malvids</taxon>
        <taxon>Brassicales</taxon>
        <taxon>Brassicaceae</taxon>
        <taxon>Eutremeae</taxon>
        <taxon>Eutrema</taxon>
    </lineage>
</organism>
<dbReference type="SMART" id="SM00733">
    <property type="entry name" value="Mterf"/>
    <property type="match status" value="6"/>
</dbReference>
<gene>
    <name evidence="4" type="ORF">EUTSA_v10023505mg</name>
</gene>
<keyword evidence="2" id="KW-0804">Transcription</keyword>
<dbReference type="KEGG" id="eus:EUTSA_v10023505mg"/>
<dbReference type="PANTHER" id="PTHR13068">
    <property type="entry name" value="CGI-12 PROTEIN-RELATED"/>
    <property type="match status" value="1"/>
</dbReference>
<evidence type="ECO:0000256" key="3">
    <source>
        <dbReference type="ARBA" id="ARBA00022946"/>
    </source>
</evidence>
<keyword evidence="3" id="KW-0809">Transit peptide</keyword>
<keyword evidence="2" id="KW-0805">Transcription regulation</keyword>
<dbReference type="GO" id="GO:0005737">
    <property type="term" value="C:cytoplasm"/>
    <property type="evidence" value="ECO:0007669"/>
    <property type="project" value="UniProtKB-ARBA"/>
</dbReference>
<dbReference type="Gene3D" id="1.25.70.10">
    <property type="entry name" value="Transcription termination factor 3, mitochondrial"/>
    <property type="match status" value="2"/>
</dbReference>
<dbReference type="OMA" id="WEKAISV"/>
<keyword evidence="2" id="KW-0806">Transcription termination</keyword>
<reference evidence="4 5" key="1">
    <citation type="journal article" date="2013" name="Front. Plant Sci.">
        <title>The Reference Genome of the Halophytic Plant Eutrema salsugineum.</title>
        <authorList>
            <person name="Yang R."/>
            <person name="Jarvis D.E."/>
            <person name="Chen H."/>
            <person name="Beilstein M.A."/>
            <person name="Grimwood J."/>
            <person name="Jenkins J."/>
            <person name="Shu S."/>
            <person name="Prochnik S."/>
            <person name="Xin M."/>
            <person name="Ma C."/>
            <person name="Schmutz J."/>
            <person name="Wing R.A."/>
            <person name="Mitchell-Olds T."/>
            <person name="Schumaker K.S."/>
            <person name="Wang X."/>
        </authorList>
    </citation>
    <scope>NUCLEOTIDE SEQUENCE [LARGE SCALE GENOMIC DNA]</scope>
</reference>
<dbReference type="GO" id="GO:0006353">
    <property type="term" value="P:DNA-templated transcription termination"/>
    <property type="evidence" value="ECO:0007669"/>
    <property type="project" value="UniProtKB-KW"/>
</dbReference>